<evidence type="ECO:0000313" key="2">
    <source>
        <dbReference type="Proteomes" id="UP000005801"/>
    </source>
</evidence>
<evidence type="ECO:0000313" key="1">
    <source>
        <dbReference type="EMBL" id="EDM75099.1"/>
    </source>
</evidence>
<dbReference type="STRING" id="391625.PPSIR1_00395"/>
<sequence length="636" mass="69714">MDGPCVEGSQLRAFLSSWLEALRHGRKGGPRSSALHLFPCVLGDRRNLYGAMGLPRTHAAWEMQLIADDGLLFFVYDHALSAVRDAVELGSFEAAIEALAASLCERDDAALRARARAHYAARIEDFVFTFRRASRGASALVGDPEWLLRFERVVIEAYVRVAVARPGAVLTFDLFPASTGDDNVSEGLKGLISASGPRHGSWTARRFWSVRAETYTRFYGVNLAKELSAGGLRFALVVPYANGVRSIAMTRCWPIDGAENIARYVALAQARRLELELARRAQGLEARGKPPRLLVSGYSQGGAAVRLFDQALAGQDVRSRAYFRHSAPRGHVRDSRTLAALAAGHYADSWPLVVHSVSVATMGGVDGVGLGERFPELGALARDQRGASGVLARSNGYGGLHMAICHDHDPARWIVPGPLLHAHRRLRPEHRRKLNLVRILLKFGGPAKALHGGVWMAGTELAFAGNPPAQRLLDACSEAMLSTRFVDEADYHDERCVWAAFPHLVVGTLGYPGWAVVAKFDQSLRAHAEAAARGELDSPGGARVELLREPSWCCDILPREQAYAEVVGAAERFQLRQHERARRLLARLAHGPAANSREQREFIELLRERLGPPSHRRHLLVDGFDGLESLLGRATE</sequence>
<keyword evidence="2" id="KW-1185">Reference proteome</keyword>
<comment type="caution">
    <text evidence="1">The sequence shown here is derived from an EMBL/GenBank/DDBJ whole genome shotgun (WGS) entry which is preliminary data.</text>
</comment>
<dbReference type="Proteomes" id="UP000005801">
    <property type="component" value="Unassembled WGS sequence"/>
</dbReference>
<dbReference type="RefSeq" id="WP_006975765.1">
    <property type="nucleotide sequence ID" value="NZ_ABCS01000104.1"/>
</dbReference>
<dbReference type="AlphaFoldDB" id="A6GGC5"/>
<accession>A6GGC5</accession>
<protein>
    <submittedName>
        <fullName evidence="1">Uncharacterized protein</fullName>
    </submittedName>
</protein>
<proteinExistence type="predicted"/>
<dbReference type="EMBL" id="ABCS01000104">
    <property type="protein sequence ID" value="EDM75099.1"/>
    <property type="molecule type" value="Genomic_DNA"/>
</dbReference>
<gene>
    <name evidence="1" type="ORF">PPSIR1_00395</name>
</gene>
<name>A6GGC5_9BACT</name>
<reference evidence="1 2" key="1">
    <citation type="submission" date="2007-06" db="EMBL/GenBank/DDBJ databases">
        <authorList>
            <person name="Shimkets L."/>
            <person name="Ferriera S."/>
            <person name="Johnson J."/>
            <person name="Kravitz S."/>
            <person name="Beeson K."/>
            <person name="Sutton G."/>
            <person name="Rogers Y.-H."/>
            <person name="Friedman R."/>
            <person name="Frazier M."/>
            <person name="Venter J.C."/>
        </authorList>
    </citation>
    <scope>NUCLEOTIDE SEQUENCE [LARGE SCALE GENOMIC DNA]</scope>
    <source>
        <strain evidence="1 2">SIR-1</strain>
    </source>
</reference>
<organism evidence="1 2">
    <name type="scientific">Plesiocystis pacifica SIR-1</name>
    <dbReference type="NCBI Taxonomy" id="391625"/>
    <lineage>
        <taxon>Bacteria</taxon>
        <taxon>Pseudomonadati</taxon>
        <taxon>Myxococcota</taxon>
        <taxon>Polyangia</taxon>
        <taxon>Nannocystales</taxon>
        <taxon>Nannocystaceae</taxon>
        <taxon>Plesiocystis</taxon>
    </lineage>
</organism>